<feature type="region of interest" description="Disordered" evidence="10">
    <location>
        <begin position="1"/>
        <end position="155"/>
    </location>
</feature>
<protein>
    <recommendedName>
        <fullName evidence="8">18S rRNA factor 2</fullName>
    </recommendedName>
</protein>
<proteinExistence type="inferred from homology"/>
<dbReference type="Proteomes" id="UP000033710">
    <property type="component" value="Unassembled WGS sequence"/>
</dbReference>
<evidence type="ECO:0000256" key="3">
    <source>
        <dbReference type="ARBA" id="ARBA00022517"/>
    </source>
</evidence>
<comment type="subcellular location">
    <subcellularLocation>
        <location evidence="1">Nucleus</location>
        <location evidence="1">Nucleolus</location>
    </subcellularLocation>
</comment>
<reference evidence="12 13" key="2">
    <citation type="journal article" date="2015" name="Eukaryot. Cell">
        <title>Asexual propagation of a virulent clone complex in a human and feline outbreak of sporotrichosis.</title>
        <authorList>
            <person name="Teixeira Mde M."/>
            <person name="Rodrigues A.M."/>
            <person name="Tsui C.K."/>
            <person name="de Almeida L.G."/>
            <person name="Van Diepeningen A.D."/>
            <person name="van den Ende B.G."/>
            <person name="Fernandes G.F."/>
            <person name="Kano R."/>
            <person name="Hamelin R.C."/>
            <person name="Lopes-Bezerra L.M."/>
            <person name="Vasconcelos A.T."/>
            <person name="de Hoog S."/>
            <person name="de Camargo Z.P."/>
            <person name="Felipe M.S."/>
        </authorList>
    </citation>
    <scope>NUCLEOTIDE SEQUENCE [LARGE SCALE GENOMIC DNA]</scope>
    <source>
        <strain evidence="12 13">1099-18</strain>
    </source>
</reference>
<dbReference type="VEuPathDB" id="FungiDB:SPSK_07645"/>
<dbReference type="GO" id="GO:0000480">
    <property type="term" value="P:endonucleolytic cleavage in 5'-ETS of tricistronic rRNA transcript (SSU-rRNA, 5.8S rRNA, LSU-rRNA)"/>
    <property type="evidence" value="ECO:0007669"/>
    <property type="project" value="TreeGrafter"/>
</dbReference>
<dbReference type="GO" id="GO:0005730">
    <property type="term" value="C:nucleolus"/>
    <property type="evidence" value="ECO:0007669"/>
    <property type="project" value="UniProtKB-SubCell"/>
</dbReference>
<dbReference type="RefSeq" id="XP_016590641.1">
    <property type="nucleotide sequence ID" value="XM_016734304.1"/>
</dbReference>
<keyword evidence="3" id="KW-0690">Ribosome biogenesis</keyword>
<dbReference type="GO" id="GO:0003723">
    <property type="term" value="F:RNA binding"/>
    <property type="evidence" value="ECO:0007669"/>
    <property type="project" value="UniProtKB-UniRule"/>
</dbReference>
<dbReference type="AlphaFoldDB" id="A0A0F2MGL1"/>
<dbReference type="Gene3D" id="3.30.70.330">
    <property type="match status" value="1"/>
</dbReference>
<dbReference type="GO" id="GO:0034462">
    <property type="term" value="P:small-subunit processome assembly"/>
    <property type="evidence" value="ECO:0007669"/>
    <property type="project" value="TreeGrafter"/>
</dbReference>
<evidence type="ECO:0000256" key="6">
    <source>
        <dbReference type="ARBA" id="ARBA00023242"/>
    </source>
</evidence>
<dbReference type="PROSITE" id="PS50102">
    <property type="entry name" value="RRM"/>
    <property type="match status" value="1"/>
</dbReference>
<name>A0A0F2MGL1_SPOSC</name>
<dbReference type="GO" id="GO:0000447">
    <property type="term" value="P:endonucleolytic cleavage in ITS1 to separate SSU-rRNA from 5.8S rRNA and LSU-rRNA from tricistronic rRNA transcript (SSU-rRNA, 5.8S rRNA, LSU-rRNA)"/>
    <property type="evidence" value="ECO:0007669"/>
    <property type="project" value="TreeGrafter"/>
</dbReference>
<evidence type="ECO:0000256" key="7">
    <source>
        <dbReference type="ARBA" id="ARBA00025024"/>
    </source>
</evidence>
<feature type="compositionally biased region" description="Basic and acidic residues" evidence="10">
    <location>
        <begin position="378"/>
        <end position="390"/>
    </location>
</feature>
<dbReference type="InterPro" id="IPR000504">
    <property type="entry name" value="RRM_dom"/>
</dbReference>
<comment type="similarity">
    <text evidence="2">Belongs to the ESF2/ABP1 family.</text>
</comment>
<dbReference type="GeneID" id="27669581"/>
<evidence type="ECO:0000259" key="11">
    <source>
        <dbReference type="PROSITE" id="PS50102"/>
    </source>
</evidence>
<evidence type="ECO:0000256" key="9">
    <source>
        <dbReference type="PROSITE-ProRule" id="PRU00176"/>
    </source>
</evidence>
<dbReference type="GO" id="GO:0000472">
    <property type="term" value="P:endonucleolytic cleavage to generate mature 5'-end of SSU-rRNA from (SSU-rRNA, 5.8S rRNA, LSU-rRNA)"/>
    <property type="evidence" value="ECO:0007669"/>
    <property type="project" value="TreeGrafter"/>
</dbReference>
<evidence type="ECO:0000256" key="2">
    <source>
        <dbReference type="ARBA" id="ARBA00005819"/>
    </source>
</evidence>
<dbReference type="Pfam" id="PF00076">
    <property type="entry name" value="RRM_1"/>
    <property type="match status" value="1"/>
</dbReference>
<dbReference type="FunFam" id="3.30.70.330:FF:001147">
    <property type="entry name" value="Pre-rRNA-processing protein esf-2"/>
    <property type="match status" value="1"/>
</dbReference>
<organism evidence="12 13">
    <name type="scientific">Sporothrix schenckii 1099-18</name>
    <dbReference type="NCBI Taxonomy" id="1397361"/>
    <lineage>
        <taxon>Eukaryota</taxon>
        <taxon>Fungi</taxon>
        <taxon>Dikarya</taxon>
        <taxon>Ascomycota</taxon>
        <taxon>Pezizomycotina</taxon>
        <taxon>Sordariomycetes</taxon>
        <taxon>Sordariomycetidae</taxon>
        <taxon>Ophiostomatales</taxon>
        <taxon>Ophiostomataceae</taxon>
        <taxon>Sporothrix</taxon>
    </lineage>
</organism>
<feature type="domain" description="RRM" evidence="11">
    <location>
        <begin position="181"/>
        <end position="263"/>
    </location>
</feature>
<dbReference type="KEGG" id="ssck:SPSK_07645"/>
<evidence type="ECO:0000256" key="4">
    <source>
        <dbReference type="ARBA" id="ARBA00022552"/>
    </source>
</evidence>
<feature type="compositionally biased region" description="Acidic residues" evidence="10">
    <location>
        <begin position="52"/>
        <end position="71"/>
    </location>
</feature>
<feature type="compositionally biased region" description="Basic and acidic residues" evidence="10">
    <location>
        <begin position="30"/>
        <end position="40"/>
    </location>
</feature>
<evidence type="ECO:0000313" key="13">
    <source>
        <dbReference type="Proteomes" id="UP000033710"/>
    </source>
</evidence>
<dbReference type="InterPro" id="IPR039119">
    <property type="entry name" value="ABT1/Esf2"/>
</dbReference>
<accession>A0A0F2MGL1</accession>
<feature type="compositionally biased region" description="Basic and acidic residues" evidence="10">
    <location>
        <begin position="122"/>
        <end position="134"/>
    </location>
</feature>
<feature type="region of interest" description="Disordered" evidence="10">
    <location>
        <begin position="344"/>
        <end position="397"/>
    </location>
</feature>
<keyword evidence="6" id="KW-0539">Nucleus</keyword>
<evidence type="ECO:0000313" key="12">
    <source>
        <dbReference type="EMBL" id="KJR87965.1"/>
    </source>
</evidence>
<dbReference type="InterPro" id="IPR034353">
    <property type="entry name" value="ABT1/ESF2_RRM"/>
</dbReference>
<evidence type="ECO:0000256" key="5">
    <source>
        <dbReference type="ARBA" id="ARBA00022884"/>
    </source>
</evidence>
<dbReference type="PANTHER" id="PTHR12311:SF7">
    <property type="entry name" value="ACTIVATOR OF BASAL TRANSCRIPTION 1"/>
    <property type="match status" value="1"/>
</dbReference>
<evidence type="ECO:0000256" key="10">
    <source>
        <dbReference type="SAM" id="MobiDB-lite"/>
    </source>
</evidence>
<dbReference type="CDD" id="cd12263">
    <property type="entry name" value="RRM_ABT1_like"/>
    <property type="match status" value="1"/>
</dbReference>
<reference evidence="12 13" key="1">
    <citation type="journal article" date="2014" name="BMC Genomics">
        <title>Comparative genomics of the major fungal agents of human and animal Sporotrichosis: Sporothrix schenckii and Sporothrix brasiliensis.</title>
        <authorList>
            <person name="Teixeira M.M."/>
            <person name="de Almeida L.G."/>
            <person name="Kubitschek-Barreira P."/>
            <person name="Alves F.L."/>
            <person name="Kioshima E.S."/>
            <person name="Abadio A.K."/>
            <person name="Fernandes L."/>
            <person name="Derengowski L.S."/>
            <person name="Ferreira K.S."/>
            <person name="Souza R.C."/>
            <person name="Ruiz J.C."/>
            <person name="de Andrade N.C."/>
            <person name="Paes H.C."/>
            <person name="Nicola A.M."/>
            <person name="Albuquerque P."/>
            <person name="Gerber A.L."/>
            <person name="Martins V.P."/>
            <person name="Peconick L.D."/>
            <person name="Neto A.V."/>
            <person name="Chaucanez C.B."/>
            <person name="Silva P.A."/>
            <person name="Cunha O.L."/>
            <person name="de Oliveira F.F."/>
            <person name="dos Santos T.C."/>
            <person name="Barros A.L."/>
            <person name="Soares M.A."/>
            <person name="de Oliveira L.M."/>
            <person name="Marini M.M."/>
            <person name="Villalobos-Duno H."/>
            <person name="Cunha M.M."/>
            <person name="de Hoog S."/>
            <person name="da Silveira J.F."/>
            <person name="Henrissat B."/>
            <person name="Nino-Vega G.A."/>
            <person name="Cisalpino P.S."/>
            <person name="Mora-Montes H.M."/>
            <person name="Almeida S.R."/>
            <person name="Stajich J.E."/>
            <person name="Lopes-Bezerra L.M."/>
            <person name="Vasconcelos A.T."/>
            <person name="Felipe M.S."/>
        </authorList>
    </citation>
    <scope>NUCLEOTIDE SEQUENCE [LARGE SCALE GENOMIC DNA]</scope>
    <source>
        <strain evidence="12 13">1099-18</strain>
    </source>
</reference>
<comment type="function">
    <text evidence="7">Involved in the small subunit (SSU) processome assembly and function, and in the 18S rRNA synthesis. Required for the early cleavages at sites A0, A1 and A2.</text>
</comment>
<dbReference type="EMBL" id="AXCR01000004">
    <property type="protein sequence ID" value="KJR87965.1"/>
    <property type="molecule type" value="Genomic_DNA"/>
</dbReference>
<feature type="compositionally biased region" description="Polar residues" evidence="10">
    <location>
        <begin position="1"/>
        <end position="11"/>
    </location>
</feature>
<evidence type="ECO:0000256" key="1">
    <source>
        <dbReference type="ARBA" id="ARBA00004604"/>
    </source>
</evidence>
<dbReference type="InterPro" id="IPR035979">
    <property type="entry name" value="RBD_domain_sf"/>
</dbReference>
<dbReference type="PANTHER" id="PTHR12311">
    <property type="entry name" value="ACTIVATOR OF BASAL TRANSCRIPTION 1"/>
    <property type="match status" value="1"/>
</dbReference>
<dbReference type="InterPro" id="IPR012677">
    <property type="entry name" value="Nucleotide-bd_a/b_plait_sf"/>
</dbReference>
<comment type="caution">
    <text evidence="12">The sequence shown here is derived from an EMBL/GenBank/DDBJ whole genome shotgun (WGS) entry which is preliminary data.</text>
</comment>
<dbReference type="SUPFAM" id="SSF54928">
    <property type="entry name" value="RNA-binding domain, RBD"/>
    <property type="match status" value="1"/>
</dbReference>
<dbReference type="OrthoDB" id="287393at2759"/>
<feature type="compositionally biased region" description="Basic and acidic residues" evidence="10">
    <location>
        <begin position="72"/>
        <end position="112"/>
    </location>
</feature>
<dbReference type="SMART" id="SM00360">
    <property type="entry name" value="RRM"/>
    <property type="match status" value="1"/>
</dbReference>
<keyword evidence="4" id="KW-0698">rRNA processing</keyword>
<evidence type="ECO:0000256" key="8">
    <source>
        <dbReference type="ARBA" id="ARBA00032634"/>
    </source>
</evidence>
<keyword evidence="5 9" id="KW-0694">RNA-binding</keyword>
<sequence length="397" mass="43925">MSQAHTTSTMVSEKRNTFLDAGDSEEDDGHYESEADEVQKGGRGTKRRRLEDDEDDDDDDESSDDDADTDIDDRFQFRNEDDDAGGKKDAGDKASARLKKQSKDTKRAKRDESDEDEDDEAAGEKADEADDVPRKDKKTSKLSKASSAKDGDAARIELPGVNKPLTKKNLVASEKAVRRSGVVYLSRIPPFMKPTKLRSLLSPYGTINRIFLSPEDPLSHTRRVRGGGNKKRSYVDGWVEFVNKADAQRAVDLLNAQTIGGKKGTYYRDDLWTLVYLRGFKWHHLTEQIATENAERAGRMRAELEQTARENKAFLENVERAKMLDGMEAKAAAKAKATKAAAATDDAAEAPAAAAPSKATPAASQKSVRSIKQKKMVARADEGEQSEHVQRVLSKIF</sequence>
<gene>
    <name evidence="12" type="ORF">SPSK_07645</name>
</gene>
<feature type="compositionally biased region" description="Low complexity" evidence="10">
    <location>
        <begin position="344"/>
        <end position="364"/>
    </location>
</feature>